<comment type="cofactor">
    <cofactor evidence="1">
        <name>Zn(2+)</name>
        <dbReference type="ChEBI" id="CHEBI:29105"/>
    </cofactor>
</comment>
<dbReference type="Proteomes" id="UP000821853">
    <property type="component" value="Chromosome 2"/>
</dbReference>
<keyword evidence="8" id="KW-0812">Transmembrane</keyword>
<dbReference type="VEuPathDB" id="VectorBase:HLOH_062622"/>
<accession>A0A9J6FSN9</accession>
<keyword evidence="8" id="KW-0472">Membrane</keyword>
<dbReference type="InterPro" id="IPR008753">
    <property type="entry name" value="Peptidase_M13_N"/>
</dbReference>
<comment type="caution">
    <text evidence="11">The sequence shown here is derived from an EMBL/GenBank/DDBJ whole genome shotgun (WGS) entry which is preliminary data.</text>
</comment>
<proteinExistence type="inferred from homology"/>
<organism evidence="11 12">
    <name type="scientific">Haemaphysalis longicornis</name>
    <name type="common">Bush tick</name>
    <dbReference type="NCBI Taxonomy" id="44386"/>
    <lineage>
        <taxon>Eukaryota</taxon>
        <taxon>Metazoa</taxon>
        <taxon>Ecdysozoa</taxon>
        <taxon>Arthropoda</taxon>
        <taxon>Chelicerata</taxon>
        <taxon>Arachnida</taxon>
        <taxon>Acari</taxon>
        <taxon>Parasitiformes</taxon>
        <taxon>Ixodida</taxon>
        <taxon>Ixodoidea</taxon>
        <taxon>Ixodidae</taxon>
        <taxon>Haemaphysalinae</taxon>
        <taxon>Haemaphysalis</taxon>
    </lineage>
</organism>
<keyword evidence="4" id="KW-0479">Metal-binding</keyword>
<dbReference type="GO" id="GO:0004222">
    <property type="term" value="F:metalloendopeptidase activity"/>
    <property type="evidence" value="ECO:0007669"/>
    <property type="project" value="InterPro"/>
</dbReference>
<dbReference type="PANTHER" id="PTHR11733:SF241">
    <property type="entry name" value="GH26575P-RELATED"/>
    <property type="match status" value="1"/>
</dbReference>
<dbReference type="Pfam" id="PF05649">
    <property type="entry name" value="Peptidase_M13_N"/>
    <property type="match status" value="1"/>
</dbReference>
<name>A0A9J6FSN9_HAELO</name>
<keyword evidence="6" id="KW-0862">Zinc</keyword>
<feature type="domain" description="Peptidase M13 C-terminal" evidence="9">
    <location>
        <begin position="506"/>
        <end position="585"/>
    </location>
</feature>
<dbReference type="GO" id="GO:0016485">
    <property type="term" value="P:protein processing"/>
    <property type="evidence" value="ECO:0007669"/>
    <property type="project" value="TreeGrafter"/>
</dbReference>
<dbReference type="OMA" id="APMAYNY"/>
<evidence type="ECO:0000256" key="3">
    <source>
        <dbReference type="ARBA" id="ARBA00022670"/>
    </source>
</evidence>
<dbReference type="GO" id="GO:0005886">
    <property type="term" value="C:plasma membrane"/>
    <property type="evidence" value="ECO:0007669"/>
    <property type="project" value="TreeGrafter"/>
</dbReference>
<keyword evidence="12" id="KW-1185">Reference proteome</keyword>
<dbReference type="PROSITE" id="PS51885">
    <property type="entry name" value="NEPRILYSIN"/>
    <property type="match status" value="1"/>
</dbReference>
<dbReference type="InterPro" id="IPR018497">
    <property type="entry name" value="Peptidase_M13_C"/>
</dbReference>
<protein>
    <submittedName>
        <fullName evidence="11">Uncharacterized protein</fullName>
    </submittedName>
</protein>
<keyword evidence="3" id="KW-0645">Protease</keyword>
<dbReference type="GO" id="GO:0046872">
    <property type="term" value="F:metal ion binding"/>
    <property type="evidence" value="ECO:0007669"/>
    <property type="project" value="UniProtKB-KW"/>
</dbReference>
<dbReference type="Gene3D" id="1.10.1380.10">
    <property type="entry name" value="Neutral endopeptidase , domain2"/>
    <property type="match status" value="1"/>
</dbReference>
<evidence type="ECO:0000256" key="6">
    <source>
        <dbReference type="ARBA" id="ARBA00022833"/>
    </source>
</evidence>
<sequence length="598" mass="67506">MLSSSKSTASGDDNVKRTALFYVGVLSASVTVVGTCLILALEHYRFNYGKGPDSATGGRRASATTTAAAEVCARGSPCDDLSRTIKVFMNASADPCADFYDFACGRYHHPSKQTIVQMQDQMYTELPRIILSSKYPKRNQSAAQKAAALYNTCLMVYRGRVDDSEALRRFVDAVGLSAGRYAQVEALDKILLLFFKYGLLTLLGLSLEDTQLYKHVREIKVTLNSHQLRWFRQRRSNVLTSFYPPHMDALGLREGSAEATSTAMKIIEAENTAAGLLTEKTLRNYNRLVFSYVGGLNAYTPSLRPGRWKTLISAHSDNIYKADHKVQASASALAYFDSVYSNLGEKGTSLLTAWELVRTLVPLSVSRVAKRLKNYHLNCLMFAMRAMEVPLVSLYLFRVVSGSTIVHAKDMVEHIRESVMEEIRYADWLDEATRLTAYKKVQNLQAYVGYPRFYSNPKELDELYAPCPDVSGNEFLVPWLCAMKLNIDWRIRNRSDSFKFSLRTTNAAYHPMRNTLVLPATILRPPVFFLGAPMAYNYGGLGTIIGHEITHAFDLQGSMWDGRGLRRDWWSNESRLRYDDRLLCIRPLPRHRPRECGL</sequence>
<dbReference type="AlphaFoldDB" id="A0A9J6FSN9"/>
<keyword evidence="8" id="KW-1133">Transmembrane helix</keyword>
<evidence type="ECO:0000256" key="8">
    <source>
        <dbReference type="SAM" id="Phobius"/>
    </source>
</evidence>
<keyword evidence="5" id="KW-0378">Hydrolase</keyword>
<dbReference type="InterPro" id="IPR042089">
    <property type="entry name" value="Peptidase_M13_dom_2"/>
</dbReference>
<evidence type="ECO:0000256" key="5">
    <source>
        <dbReference type="ARBA" id="ARBA00022801"/>
    </source>
</evidence>
<evidence type="ECO:0000256" key="2">
    <source>
        <dbReference type="ARBA" id="ARBA00007357"/>
    </source>
</evidence>
<dbReference type="Pfam" id="PF01431">
    <property type="entry name" value="Peptidase_M13"/>
    <property type="match status" value="1"/>
</dbReference>
<evidence type="ECO:0000256" key="7">
    <source>
        <dbReference type="ARBA" id="ARBA00023049"/>
    </source>
</evidence>
<keyword evidence="7" id="KW-0482">Metalloprotease</keyword>
<dbReference type="Gene3D" id="3.40.390.10">
    <property type="entry name" value="Collagenase (Catalytic Domain)"/>
    <property type="match status" value="1"/>
</dbReference>
<evidence type="ECO:0000313" key="11">
    <source>
        <dbReference type="EMBL" id="KAH9369206.1"/>
    </source>
</evidence>
<feature type="domain" description="Peptidase M13 N-terminal" evidence="10">
    <location>
        <begin position="95"/>
        <end position="451"/>
    </location>
</feature>
<evidence type="ECO:0000259" key="10">
    <source>
        <dbReference type="Pfam" id="PF05649"/>
    </source>
</evidence>
<evidence type="ECO:0000256" key="1">
    <source>
        <dbReference type="ARBA" id="ARBA00001947"/>
    </source>
</evidence>
<comment type="similarity">
    <text evidence="2">Belongs to the peptidase M13 family.</text>
</comment>
<reference evidence="11 12" key="1">
    <citation type="journal article" date="2020" name="Cell">
        <title>Large-Scale Comparative Analyses of Tick Genomes Elucidate Their Genetic Diversity and Vector Capacities.</title>
        <authorList>
            <consortium name="Tick Genome and Microbiome Consortium (TIGMIC)"/>
            <person name="Jia N."/>
            <person name="Wang J."/>
            <person name="Shi W."/>
            <person name="Du L."/>
            <person name="Sun Y."/>
            <person name="Zhan W."/>
            <person name="Jiang J.F."/>
            <person name="Wang Q."/>
            <person name="Zhang B."/>
            <person name="Ji P."/>
            <person name="Bell-Sakyi L."/>
            <person name="Cui X.M."/>
            <person name="Yuan T.T."/>
            <person name="Jiang B.G."/>
            <person name="Yang W.F."/>
            <person name="Lam T.T."/>
            <person name="Chang Q.C."/>
            <person name="Ding S.J."/>
            <person name="Wang X.J."/>
            <person name="Zhu J.G."/>
            <person name="Ruan X.D."/>
            <person name="Zhao L."/>
            <person name="Wei J.T."/>
            <person name="Ye R.Z."/>
            <person name="Que T.C."/>
            <person name="Du C.H."/>
            <person name="Zhou Y.H."/>
            <person name="Cheng J.X."/>
            <person name="Dai P.F."/>
            <person name="Guo W.B."/>
            <person name="Han X.H."/>
            <person name="Huang E.J."/>
            <person name="Li L.F."/>
            <person name="Wei W."/>
            <person name="Gao Y.C."/>
            <person name="Liu J.Z."/>
            <person name="Shao H.Z."/>
            <person name="Wang X."/>
            <person name="Wang C.C."/>
            <person name="Yang T.C."/>
            <person name="Huo Q.B."/>
            <person name="Li W."/>
            <person name="Chen H.Y."/>
            <person name="Chen S.E."/>
            <person name="Zhou L.G."/>
            <person name="Ni X.B."/>
            <person name="Tian J.H."/>
            <person name="Sheng Y."/>
            <person name="Liu T."/>
            <person name="Pan Y.S."/>
            <person name="Xia L.Y."/>
            <person name="Li J."/>
            <person name="Zhao F."/>
            <person name="Cao W.C."/>
        </authorList>
    </citation>
    <scope>NUCLEOTIDE SEQUENCE [LARGE SCALE GENOMIC DNA]</scope>
    <source>
        <strain evidence="11">HaeL-2018</strain>
    </source>
</reference>
<feature type="transmembrane region" description="Helical" evidence="8">
    <location>
        <begin position="20"/>
        <end position="41"/>
    </location>
</feature>
<dbReference type="SUPFAM" id="SSF55486">
    <property type="entry name" value="Metalloproteases ('zincins'), catalytic domain"/>
    <property type="match status" value="1"/>
</dbReference>
<dbReference type="PANTHER" id="PTHR11733">
    <property type="entry name" value="ZINC METALLOPROTEASE FAMILY M13 NEPRILYSIN-RELATED"/>
    <property type="match status" value="1"/>
</dbReference>
<dbReference type="EMBL" id="JABSTR010000004">
    <property type="protein sequence ID" value="KAH9369206.1"/>
    <property type="molecule type" value="Genomic_DNA"/>
</dbReference>
<dbReference type="PRINTS" id="PR00786">
    <property type="entry name" value="NEPRILYSIN"/>
</dbReference>
<evidence type="ECO:0000259" key="9">
    <source>
        <dbReference type="Pfam" id="PF01431"/>
    </source>
</evidence>
<evidence type="ECO:0000256" key="4">
    <source>
        <dbReference type="ARBA" id="ARBA00022723"/>
    </source>
</evidence>
<evidence type="ECO:0000313" key="12">
    <source>
        <dbReference type="Proteomes" id="UP000821853"/>
    </source>
</evidence>
<dbReference type="InterPro" id="IPR024079">
    <property type="entry name" value="MetalloPept_cat_dom_sf"/>
</dbReference>
<dbReference type="OrthoDB" id="6480101at2759"/>
<dbReference type="InterPro" id="IPR000718">
    <property type="entry name" value="Peptidase_M13"/>
</dbReference>
<gene>
    <name evidence="11" type="ORF">HPB48_016921</name>
</gene>